<gene>
    <name evidence="1" type="ORF">sk1833_012</name>
</gene>
<sequence>MAKQLSTARKFKMITGKDLFQQQKAMDTELKKEDGEITDLMEFVQYGLYLALFQDNIVKAKSDFSDFRSSFEFDTDGKGLKELVELWQKEI</sequence>
<dbReference type="EMBL" id="KF676640">
    <property type="protein sequence ID" value="AHC30268.1"/>
    <property type="molecule type" value="Genomic_DNA"/>
</dbReference>
<dbReference type="Gene3D" id="1.10.8.940">
    <property type="entry name" value="Uncharacterised protein, phage p2 ORF12"/>
    <property type="match status" value="1"/>
</dbReference>
<evidence type="ECO:0000313" key="2">
    <source>
        <dbReference type="Proteomes" id="UP000026903"/>
    </source>
</evidence>
<evidence type="ECO:0000313" key="1">
    <source>
        <dbReference type="EMBL" id="AHC30268.1"/>
    </source>
</evidence>
<dbReference type="InterPro" id="IPR048803">
    <property type="entry name" value="Gp12"/>
</dbReference>
<dbReference type="SMR" id="A0A023J2V5"/>
<reference evidence="1 2" key="1">
    <citation type="journal article" date="2014" name="Appl. Environ. Microbiol.">
        <title>The Plasmid Complement of Lactococcus lactis UC509.9 Encodes Multiple Bacteriophage Resistance Systems.</title>
        <authorList>
            <person name="Ainsworth S."/>
            <person name="Mahony J."/>
            <person name="van Sinderen D."/>
        </authorList>
    </citation>
    <scope>NUCLEOTIDE SEQUENCE [LARGE SCALE GENOMIC DNA]</scope>
</reference>
<dbReference type="InterPro" id="IPR043077">
    <property type="entry name" value="Gp12_sf"/>
</dbReference>
<accession>A0A023J2V5</accession>
<name>A0A023J2V5_9CAUD</name>
<dbReference type="Proteomes" id="UP000026903">
    <property type="component" value="Segment"/>
</dbReference>
<protein>
    <recommendedName>
        <fullName evidence="3">Structural protein 5</fullName>
    </recommendedName>
</protein>
<proteinExistence type="predicted"/>
<organism evidence="1 2">
    <name type="scientific">Lactococcus phage SK1833</name>
    <dbReference type="NCBI Taxonomy" id="1414741"/>
    <lineage>
        <taxon>Viruses</taxon>
        <taxon>Duplodnaviria</taxon>
        <taxon>Heunggongvirae</taxon>
        <taxon>Uroviricota</taxon>
        <taxon>Caudoviricetes</taxon>
        <taxon>Skunavirus</taxon>
        <taxon>Skunavirus sk1</taxon>
    </lineage>
</organism>
<evidence type="ECO:0008006" key="3">
    <source>
        <dbReference type="Google" id="ProtNLM"/>
    </source>
</evidence>
<dbReference type="Pfam" id="PF20962">
    <property type="entry name" value="Phage_p2_ORF12"/>
    <property type="match status" value="1"/>
</dbReference>